<dbReference type="AlphaFoldDB" id="V6LFY5"/>
<reference evidence="2" key="2">
    <citation type="submission" date="2020-12" db="EMBL/GenBank/DDBJ databases">
        <title>New Spironucleus salmonicida genome in near-complete chromosomes.</title>
        <authorList>
            <person name="Xu F."/>
            <person name="Kurt Z."/>
            <person name="Jimenez-Gonzalez A."/>
            <person name="Astvaldsson A."/>
            <person name="Andersson J.O."/>
            <person name="Svard S.G."/>
        </authorList>
    </citation>
    <scope>NUCLEOTIDE SEQUENCE</scope>
    <source>
        <strain evidence="2">ATCC 50377</strain>
    </source>
</reference>
<sequence length="365" mass="41963">MEIITIDAVIRSQSNDKIQRVISLGPINNYQLEQLDSFIDLIWPLDQVPQSAKDLESVLFKAPKKLIQIQDSFKSTQEILDFVKLDQLLQLDHQERQKFLNKLLYPRDNSQFAFLPPVFVSKKERTYDFYLCLVPRPALGCEHLESSTTFCKLCDIDEKLCRRCNQIKCNCLKGKNCECGASYCGEGCSCKVQSKCQQCQNDILESQQAIKLICGCQVHSFCYPAVIVKGTCQICDKDCIQGYETAQLQLEAFREFVEDCRPKCCDDKHIILYSYKCSSCQETSVDTRPWMCHSCGSVNLVFVEFIEVSMENAIEFFKNEFKGDIGGAIQIFCDWASSKFVLYDQFLNFEDEDCEEAFEMEGQEE</sequence>
<protein>
    <submittedName>
        <fullName evidence="1">Uncharacterized protein</fullName>
    </submittedName>
</protein>
<gene>
    <name evidence="1" type="ORF">SS50377_17936</name>
    <name evidence="2" type="ORF">SS50377_28064</name>
</gene>
<keyword evidence="3" id="KW-1185">Reference proteome</keyword>
<proteinExistence type="predicted"/>
<name>V6LFY5_9EUKA</name>
<evidence type="ECO:0000313" key="3">
    <source>
        <dbReference type="Proteomes" id="UP000018208"/>
    </source>
</evidence>
<evidence type="ECO:0000313" key="1">
    <source>
        <dbReference type="EMBL" id="EST42616.1"/>
    </source>
</evidence>
<dbReference type="EMBL" id="KI546159">
    <property type="protein sequence ID" value="EST42616.1"/>
    <property type="molecule type" value="Genomic_DNA"/>
</dbReference>
<accession>V6LFY5</accession>
<dbReference type="VEuPathDB" id="GiardiaDB:SS50377_28064"/>
<reference evidence="1 2" key="1">
    <citation type="journal article" date="2014" name="PLoS Genet.">
        <title>The Genome of Spironucleus salmonicida Highlights a Fish Pathogen Adapted to Fluctuating Environments.</title>
        <authorList>
            <person name="Xu F."/>
            <person name="Jerlstrom-Hultqvist J."/>
            <person name="Einarsson E."/>
            <person name="Astvaldsson A."/>
            <person name="Svard S.G."/>
            <person name="Andersson J.O."/>
        </authorList>
    </citation>
    <scope>NUCLEOTIDE SEQUENCE</scope>
    <source>
        <strain evidence="2">ATCC 50377</strain>
    </source>
</reference>
<evidence type="ECO:0000313" key="2">
    <source>
        <dbReference type="EMBL" id="KAH0570089.1"/>
    </source>
</evidence>
<dbReference type="EMBL" id="AUWU02000008">
    <property type="protein sequence ID" value="KAH0570089.1"/>
    <property type="molecule type" value="Genomic_DNA"/>
</dbReference>
<organism evidence="1">
    <name type="scientific">Spironucleus salmonicida</name>
    <dbReference type="NCBI Taxonomy" id="348837"/>
    <lineage>
        <taxon>Eukaryota</taxon>
        <taxon>Metamonada</taxon>
        <taxon>Diplomonadida</taxon>
        <taxon>Hexamitidae</taxon>
        <taxon>Hexamitinae</taxon>
        <taxon>Spironucleus</taxon>
    </lineage>
</organism>
<dbReference type="Proteomes" id="UP000018208">
    <property type="component" value="Unassembled WGS sequence"/>
</dbReference>